<accession>A0AAV1MC82</accession>
<protein>
    <submittedName>
        <fullName evidence="1">Uncharacterized protein</fullName>
    </submittedName>
</protein>
<comment type="caution">
    <text evidence="1">The sequence shown here is derived from an EMBL/GenBank/DDBJ whole genome shotgun (WGS) entry which is preliminary data.</text>
</comment>
<keyword evidence="2" id="KW-1185">Reference proteome</keyword>
<proteinExistence type="predicted"/>
<dbReference type="Proteomes" id="UP001314205">
    <property type="component" value="Unassembled WGS sequence"/>
</dbReference>
<gene>
    <name evidence="1" type="ORF">PARMNEM_LOCUS22348</name>
</gene>
<dbReference type="AlphaFoldDB" id="A0AAV1MC82"/>
<evidence type="ECO:0000313" key="1">
    <source>
        <dbReference type="EMBL" id="CAK1604069.1"/>
    </source>
</evidence>
<name>A0AAV1MC82_9NEOP</name>
<dbReference type="EMBL" id="CAVLGL010000159">
    <property type="protein sequence ID" value="CAK1604069.1"/>
    <property type="molecule type" value="Genomic_DNA"/>
</dbReference>
<evidence type="ECO:0000313" key="2">
    <source>
        <dbReference type="Proteomes" id="UP001314205"/>
    </source>
</evidence>
<reference evidence="1 2" key="1">
    <citation type="submission" date="2023-11" db="EMBL/GenBank/DDBJ databases">
        <authorList>
            <person name="Hedman E."/>
            <person name="Englund M."/>
            <person name="Stromberg M."/>
            <person name="Nyberg Akerstrom W."/>
            <person name="Nylinder S."/>
            <person name="Jareborg N."/>
            <person name="Kallberg Y."/>
            <person name="Kronander E."/>
        </authorList>
    </citation>
    <scope>NUCLEOTIDE SEQUENCE [LARGE SCALE GENOMIC DNA]</scope>
</reference>
<sequence length="81" mass="9399">MLRISKLLLNNNLNYYGVANVINGRTFKNFGHKRQPVPRITVLWHGFLTFSFIGLGIEWKRIGRMIFGEDFGKETETSPLE</sequence>
<organism evidence="1 2">
    <name type="scientific">Parnassius mnemosyne</name>
    <name type="common">clouded apollo</name>
    <dbReference type="NCBI Taxonomy" id="213953"/>
    <lineage>
        <taxon>Eukaryota</taxon>
        <taxon>Metazoa</taxon>
        <taxon>Ecdysozoa</taxon>
        <taxon>Arthropoda</taxon>
        <taxon>Hexapoda</taxon>
        <taxon>Insecta</taxon>
        <taxon>Pterygota</taxon>
        <taxon>Neoptera</taxon>
        <taxon>Endopterygota</taxon>
        <taxon>Lepidoptera</taxon>
        <taxon>Glossata</taxon>
        <taxon>Ditrysia</taxon>
        <taxon>Papilionoidea</taxon>
        <taxon>Papilionidae</taxon>
        <taxon>Parnassiinae</taxon>
        <taxon>Parnassini</taxon>
        <taxon>Parnassius</taxon>
        <taxon>Driopa</taxon>
    </lineage>
</organism>